<feature type="binding site" evidence="13">
    <location>
        <begin position="89"/>
        <end position="99"/>
    </location>
    <ligand>
        <name>ATP</name>
        <dbReference type="ChEBI" id="CHEBI:30616"/>
    </ligand>
</feature>
<gene>
    <name evidence="13" type="primary">thrB</name>
    <name evidence="16" type="ORF">D9X91_15550</name>
</gene>
<keyword evidence="7 13" id="KW-0791">Threonine biosynthesis</keyword>
<dbReference type="PROSITE" id="PS00627">
    <property type="entry name" value="GHMP_KINASES_ATP"/>
    <property type="match status" value="1"/>
</dbReference>
<protein>
    <recommendedName>
        <fullName evidence="4 13">Homoserine kinase</fullName>
        <shortName evidence="13">HK</shortName>
        <shortName evidence="13">HSK</shortName>
        <ecNumber evidence="3 13">2.7.1.39</ecNumber>
    </recommendedName>
</protein>
<comment type="function">
    <text evidence="12 13">Catalyzes the ATP-dependent phosphorylation of L-homoserine to L-homoserine phosphate.</text>
</comment>
<dbReference type="Proteomes" id="UP000276770">
    <property type="component" value="Unassembled WGS sequence"/>
</dbReference>
<name>A0A3L7JT73_9BACI</name>
<comment type="caution">
    <text evidence="16">The sequence shown here is derived from an EMBL/GenBank/DDBJ whole genome shotgun (WGS) entry which is preliminary data.</text>
</comment>
<evidence type="ECO:0000256" key="2">
    <source>
        <dbReference type="ARBA" id="ARBA00007370"/>
    </source>
</evidence>
<dbReference type="Pfam" id="PF00288">
    <property type="entry name" value="GHMP_kinases_N"/>
    <property type="match status" value="1"/>
</dbReference>
<evidence type="ECO:0000256" key="8">
    <source>
        <dbReference type="ARBA" id="ARBA00022741"/>
    </source>
</evidence>
<comment type="similarity">
    <text evidence="2 13">Belongs to the GHMP kinase family. Homoserine kinase subfamily.</text>
</comment>
<keyword evidence="17" id="KW-1185">Reference proteome</keyword>
<evidence type="ECO:0000256" key="10">
    <source>
        <dbReference type="ARBA" id="ARBA00022840"/>
    </source>
</evidence>
<evidence type="ECO:0000313" key="16">
    <source>
        <dbReference type="EMBL" id="RLQ94048.1"/>
    </source>
</evidence>
<dbReference type="SUPFAM" id="SSF54211">
    <property type="entry name" value="Ribosomal protein S5 domain 2-like"/>
    <property type="match status" value="1"/>
</dbReference>
<comment type="pathway">
    <text evidence="1 13">Amino-acid biosynthesis; L-threonine biosynthesis; L-threonine from L-aspartate: step 4/5.</text>
</comment>
<dbReference type="PIRSF" id="PIRSF000676">
    <property type="entry name" value="Homoser_kin"/>
    <property type="match status" value="1"/>
</dbReference>
<sequence length="307" mass="32787">MESFEVEVKVPGSTANLGPGFDTIGMALQLYTTIKMKRAERTFIHLRGGNLNGIPTDKSNLVYQAAKLIFEKAGYVLPDLEIDIESEIPLTRGLGSSAAALVGGLTAANVLAGEPFSRKEIYDLATSVEGHPDNVGASLLGGIVTAAWDQQQVSYVRMLPMNGIKVVAAIPDFELSTNMARDLLPSSYSREDTIHAISHAALLASALATGNTMVLSQAMKDRIHQPYRMHMLPGLEQLLNHAREYGALGVALSGAGPTIIALTENEDGRLPQFMESILLEHGVPSTIKTLPIDTVGAASVEVCPKLL</sequence>
<dbReference type="GO" id="GO:0009088">
    <property type="term" value="P:threonine biosynthetic process"/>
    <property type="evidence" value="ECO:0007669"/>
    <property type="project" value="UniProtKB-UniRule"/>
</dbReference>
<keyword evidence="5 13" id="KW-0028">Amino-acid biosynthesis</keyword>
<dbReference type="InterPro" id="IPR006203">
    <property type="entry name" value="GHMP_knse_ATP-bd_CS"/>
</dbReference>
<evidence type="ECO:0000256" key="12">
    <source>
        <dbReference type="ARBA" id="ARBA00049954"/>
    </source>
</evidence>
<evidence type="ECO:0000256" key="6">
    <source>
        <dbReference type="ARBA" id="ARBA00022679"/>
    </source>
</evidence>
<dbReference type="AlphaFoldDB" id="A0A3L7JT73"/>
<keyword evidence="13" id="KW-0963">Cytoplasm</keyword>
<accession>A0A3L7JT73</accession>
<feature type="domain" description="GHMP kinase N-terminal" evidence="14">
    <location>
        <begin position="60"/>
        <end position="142"/>
    </location>
</feature>
<evidence type="ECO:0000256" key="7">
    <source>
        <dbReference type="ARBA" id="ARBA00022697"/>
    </source>
</evidence>
<comment type="subcellular location">
    <subcellularLocation>
        <location evidence="13">Cytoplasm</location>
    </subcellularLocation>
</comment>
<dbReference type="RefSeq" id="WP_121681564.1">
    <property type="nucleotide sequence ID" value="NZ_RCVZ01000011.1"/>
</dbReference>
<keyword evidence="10 13" id="KW-0067">ATP-binding</keyword>
<dbReference type="UniPathway" id="UPA00050">
    <property type="reaction ID" value="UER00064"/>
</dbReference>
<feature type="domain" description="GHMP kinase C-terminal" evidence="15">
    <location>
        <begin position="205"/>
        <end position="267"/>
    </location>
</feature>
<dbReference type="NCBIfam" id="TIGR00191">
    <property type="entry name" value="thrB"/>
    <property type="match status" value="1"/>
</dbReference>
<dbReference type="InterPro" id="IPR036554">
    <property type="entry name" value="GHMP_kinase_C_sf"/>
</dbReference>
<keyword evidence="9 13" id="KW-0418">Kinase</keyword>
<evidence type="ECO:0000256" key="1">
    <source>
        <dbReference type="ARBA" id="ARBA00005015"/>
    </source>
</evidence>
<evidence type="ECO:0000256" key="3">
    <source>
        <dbReference type="ARBA" id="ARBA00012078"/>
    </source>
</evidence>
<evidence type="ECO:0000259" key="14">
    <source>
        <dbReference type="Pfam" id="PF00288"/>
    </source>
</evidence>
<dbReference type="PANTHER" id="PTHR20861:SF1">
    <property type="entry name" value="HOMOSERINE KINASE"/>
    <property type="match status" value="1"/>
</dbReference>
<evidence type="ECO:0000256" key="9">
    <source>
        <dbReference type="ARBA" id="ARBA00022777"/>
    </source>
</evidence>
<keyword evidence="6 13" id="KW-0808">Transferase</keyword>
<dbReference type="InterPro" id="IPR013750">
    <property type="entry name" value="GHMP_kinase_C_dom"/>
</dbReference>
<dbReference type="SUPFAM" id="SSF55060">
    <property type="entry name" value="GHMP Kinase, C-terminal domain"/>
    <property type="match status" value="1"/>
</dbReference>
<reference evidence="16 17" key="1">
    <citation type="submission" date="2018-10" db="EMBL/GenBank/DDBJ databases">
        <title>Falsibacillus sp. genome draft.</title>
        <authorList>
            <person name="Shi S."/>
        </authorList>
    </citation>
    <scope>NUCLEOTIDE SEQUENCE [LARGE SCALE GENOMIC DNA]</scope>
    <source>
        <strain evidence="16 17">GY 10110</strain>
    </source>
</reference>
<dbReference type="EMBL" id="RCVZ01000011">
    <property type="protein sequence ID" value="RLQ94048.1"/>
    <property type="molecule type" value="Genomic_DNA"/>
</dbReference>
<dbReference type="EC" id="2.7.1.39" evidence="3 13"/>
<evidence type="ECO:0000256" key="4">
    <source>
        <dbReference type="ARBA" id="ARBA00017858"/>
    </source>
</evidence>
<evidence type="ECO:0000256" key="5">
    <source>
        <dbReference type="ARBA" id="ARBA00022605"/>
    </source>
</evidence>
<dbReference type="GO" id="GO:0005524">
    <property type="term" value="F:ATP binding"/>
    <property type="evidence" value="ECO:0007669"/>
    <property type="project" value="UniProtKB-UniRule"/>
</dbReference>
<dbReference type="GO" id="GO:0004413">
    <property type="term" value="F:homoserine kinase activity"/>
    <property type="evidence" value="ECO:0007669"/>
    <property type="project" value="UniProtKB-UniRule"/>
</dbReference>
<organism evidence="16 17">
    <name type="scientific">Falsibacillus albus</name>
    <dbReference type="NCBI Taxonomy" id="2478915"/>
    <lineage>
        <taxon>Bacteria</taxon>
        <taxon>Bacillati</taxon>
        <taxon>Bacillota</taxon>
        <taxon>Bacilli</taxon>
        <taxon>Bacillales</taxon>
        <taxon>Bacillaceae</taxon>
        <taxon>Falsibacillus</taxon>
    </lineage>
</organism>
<dbReference type="PRINTS" id="PR00958">
    <property type="entry name" value="HOMSERKINASE"/>
</dbReference>
<dbReference type="OrthoDB" id="9769912at2"/>
<evidence type="ECO:0000256" key="11">
    <source>
        <dbReference type="ARBA" id="ARBA00049375"/>
    </source>
</evidence>
<comment type="catalytic activity">
    <reaction evidence="11 13">
        <text>L-homoserine + ATP = O-phospho-L-homoserine + ADP + H(+)</text>
        <dbReference type="Rhea" id="RHEA:13985"/>
        <dbReference type="ChEBI" id="CHEBI:15378"/>
        <dbReference type="ChEBI" id="CHEBI:30616"/>
        <dbReference type="ChEBI" id="CHEBI:57476"/>
        <dbReference type="ChEBI" id="CHEBI:57590"/>
        <dbReference type="ChEBI" id="CHEBI:456216"/>
        <dbReference type="EC" id="2.7.1.39"/>
    </reaction>
</comment>
<dbReference type="InterPro" id="IPR006204">
    <property type="entry name" value="GHMP_kinase_N_dom"/>
</dbReference>
<keyword evidence="8 13" id="KW-0547">Nucleotide-binding</keyword>
<dbReference type="Gene3D" id="3.30.70.890">
    <property type="entry name" value="GHMP kinase, C-terminal domain"/>
    <property type="match status" value="1"/>
</dbReference>
<dbReference type="GO" id="GO:0005737">
    <property type="term" value="C:cytoplasm"/>
    <property type="evidence" value="ECO:0007669"/>
    <property type="project" value="UniProtKB-SubCell"/>
</dbReference>
<proteinExistence type="inferred from homology"/>
<dbReference type="PANTHER" id="PTHR20861">
    <property type="entry name" value="HOMOSERINE/4-DIPHOSPHOCYTIDYL-2-C-METHYL-D-ERYTHRITOL KINASE"/>
    <property type="match status" value="1"/>
</dbReference>
<dbReference type="Pfam" id="PF08544">
    <property type="entry name" value="GHMP_kinases_C"/>
    <property type="match status" value="1"/>
</dbReference>
<dbReference type="InterPro" id="IPR020568">
    <property type="entry name" value="Ribosomal_Su5_D2-typ_SF"/>
</dbReference>
<dbReference type="InterPro" id="IPR000870">
    <property type="entry name" value="Homoserine_kinase"/>
</dbReference>
<evidence type="ECO:0000259" key="15">
    <source>
        <dbReference type="Pfam" id="PF08544"/>
    </source>
</evidence>
<dbReference type="HAMAP" id="MF_00384">
    <property type="entry name" value="Homoser_kinase"/>
    <property type="match status" value="1"/>
</dbReference>
<evidence type="ECO:0000256" key="13">
    <source>
        <dbReference type="HAMAP-Rule" id="MF_00384"/>
    </source>
</evidence>
<dbReference type="InterPro" id="IPR014721">
    <property type="entry name" value="Ribsml_uS5_D2-typ_fold_subgr"/>
</dbReference>
<evidence type="ECO:0000313" key="17">
    <source>
        <dbReference type="Proteomes" id="UP000276770"/>
    </source>
</evidence>
<dbReference type="Gene3D" id="3.30.230.10">
    <property type="match status" value="1"/>
</dbReference>